<reference evidence="2" key="1">
    <citation type="journal article" date="2011" name="Plant Physiol.">
        <title>Comprehensive sequence analysis of 24,783 barley full-length cDNAs derived from 12 clone libraries.</title>
        <authorList>
            <person name="Matsumoto T."/>
            <person name="Tanaka T."/>
            <person name="Sakai H."/>
            <person name="Amano N."/>
            <person name="Kanamori H."/>
            <person name="Kurita K."/>
            <person name="Kikuta A."/>
            <person name="Kamiya K."/>
            <person name="Yamamoto M."/>
            <person name="Ikawa H."/>
            <person name="Fujii N."/>
            <person name="Hori K."/>
            <person name="Itoh T."/>
            <person name="Sato K."/>
        </authorList>
    </citation>
    <scope>NUCLEOTIDE SEQUENCE</scope>
    <source>
        <tissue evidence="2">Shoot</tissue>
    </source>
</reference>
<dbReference type="SMART" id="SM00256">
    <property type="entry name" value="FBOX"/>
    <property type="match status" value="1"/>
</dbReference>
<dbReference type="PANTHER" id="PTHR32153">
    <property type="entry name" value="OJ000223_09.16 PROTEIN"/>
    <property type="match status" value="1"/>
</dbReference>
<dbReference type="PROSITE" id="PS50181">
    <property type="entry name" value="FBOX"/>
    <property type="match status" value="1"/>
</dbReference>
<proteinExistence type="evidence at transcript level"/>
<dbReference type="InterPro" id="IPR044997">
    <property type="entry name" value="F-box_plant"/>
</dbReference>
<dbReference type="InterPro" id="IPR032675">
    <property type="entry name" value="LRR_dom_sf"/>
</dbReference>
<dbReference type="EMBL" id="AK354484">
    <property type="protein sequence ID" value="BAJ85703.1"/>
    <property type="molecule type" value="mRNA"/>
</dbReference>
<protein>
    <submittedName>
        <fullName evidence="2">Predicted protein</fullName>
    </submittedName>
</protein>
<dbReference type="SUPFAM" id="SSF52047">
    <property type="entry name" value="RNI-like"/>
    <property type="match status" value="1"/>
</dbReference>
<dbReference type="Gene3D" id="1.20.1280.50">
    <property type="match status" value="1"/>
</dbReference>
<organism evidence="2">
    <name type="scientific">Hordeum vulgare subsp. vulgare</name>
    <name type="common">Domesticated barley</name>
    <dbReference type="NCBI Taxonomy" id="112509"/>
    <lineage>
        <taxon>Eukaryota</taxon>
        <taxon>Viridiplantae</taxon>
        <taxon>Streptophyta</taxon>
        <taxon>Embryophyta</taxon>
        <taxon>Tracheophyta</taxon>
        <taxon>Spermatophyta</taxon>
        <taxon>Magnoliopsida</taxon>
        <taxon>Liliopsida</taxon>
        <taxon>Poales</taxon>
        <taxon>Poaceae</taxon>
        <taxon>BOP clade</taxon>
        <taxon>Pooideae</taxon>
        <taxon>Triticodae</taxon>
        <taxon>Triticeae</taxon>
        <taxon>Hordeinae</taxon>
        <taxon>Hordeum</taxon>
    </lineage>
</organism>
<dbReference type="Pfam" id="PF00646">
    <property type="entry name" value="F-box"/>
    <property type="match status" value="1"/>
</dbReference>
<feature type="domain" description="F-box" evidence="1">
    <location>
        <begin position="7"/>
        <end position="54"/>
    </location>
</feature>
<dbReference type="InterPro" id="IPR055357">
    <property type="entry name" value="LRR_At1g61320_AtMIF1"/>
</dbReference>
<evidence type="ECO:0000313" key="2">
    <source>
        <dbReference type="EMBL" id="BAJ85703.1"/>
    </source>
</evidence>
<name>F2CS82_HORVV</name>
<dbReference type="InterPro" id="IPR036047">
    <property type="entry name" value="F-box-like_dom_sf"/>
</dbReference>
<sequence>MGKGNKVDRLSALPDDILVDILDRLNVPEAARTSILSRRWSQLCAKLSRLIISALDFLPEGVSRSSADISDDELVRINEAVVQATNSVLARRNPGEHTIDLLSTTFHLRDDLPISMGHAVGHAIATHSVKNAKFCVRTRKDDAAEIDDDEEMVIWAREFMLFFDACPIAFGGLTTLNIGNFRFGESDISSILTTCKRLKHMHLYNCDSGDCSTLQVEHANLSELCIMDCRLEQVKLNWLPQLTRIVFDGWIDFQDPLVLGHVPLLESVSLTNIAISVNKMVRLSWFLSSTSVRVLKLGFSSEKIWVQPECPTQGLASVFRQLRFVNLVKLPEGYDLTWTMFILEAAPLLKELYMTVWDDLCSMELDEEKRKNGSYSENKGVEWGSAAADFQHHSLVTLVIFGFESEDYAVNYVRRVMVAAVNLEDVFLYSRLELECGDCQDKKPTRFAWTKRQKISLKKRITAGIESFAIIHSNKTIRADHEAKLFYPQCSHFDTTSG</sequence>
<dbReference type="AlphaFoldDB" id="F2CS82"/>
<dbReference type="InterPro" id="IPR001810">
    <property type="entry name" value="F-box_dom"/>
</dbReference>
<dbReference type="SUPFAM" id="SSF81383">
    <property type="entry name" value="F-box domain"/>
    <property type="match status" value="1"/>
</dbReference>
<evidence type="ECO:0000259" key="1">
    <source>
        <dbReference type="PROSITE" id="PS50181"/>
    </source>
</evidence>
<accession>F2CS82</accession>
<dbReference type="EMBL" id="AK359355">
    <property type="protein sequence ID" value="BAJ90566.1"/>
    <property type="molecule type" value="mRNA"/>
</dbReference>
<dbReference type="Pfam" id="PF23622">
    <property type="entry name" value="LRR_At1g61320_AtMIF1"/>
    <property type="match status" value="1"/>
</dbReference>
<dbReference type="Gene3D" id="3.80.10.10">
    <property type="entry name" value="Ribonuclease Inhibitor"/>
    <property type="match status" value="1"/>
</dbReference>